<sequence length="233" mass="24916">MMGATIAFVALLLVLLGVAMVFLRADPAKLASWMRTLGPVLLALIGVAALLVGRAGIGGLILSTALAWYGSMRMKRPTAKLEPGKYSTVRTAALEMELDHDTGTLEGLVLAGRHEGKMLGTMSLAELQQLYRELPGDPESRQLLETYLDGRFPIWREDAEANGGDGLGVSPGSGAMTKEEAYKILGLEAGAAAADVRKAHRRLMQRLHPDLGGTSFLAARINEAKDVLLSNHN</sequence>
<evidence type="ECO:0000256" key="4">
    <source>
        <dbReference type="ARBA" id="ARBA00023136"/>
    </source>
</evidence>
<reference evidence="9" key="1">
    <citation type="submission" date="2017-01" db="EMBL/GenBank/DDBJ databases">
        <authorList>
            <person name="Brunel B."/>
        </authorList>
    </citation>
    <scope>NUCLEOTIDE SEQUENCE [LARGE SCALE GENOMIC DNA]</scope>
</reference>
<evidence type="ECO:0000256" key="6">
    <source>
        <dbReference type="SAM" id="Phobius"/>
    </source>
</evidence>
<organism evidence="8 9">
    <name type="scientific">Mesorhizobium prunaredense</name>
    <dbReference type="NCBI Taxonomy" id="1631249"/>
    <lineage>
        <taxon>Bacteria</taxon>
        <taxon>Pseudomonadati</taxon>
        <taxon>Pseudomonadota</taxon>
        <taxon>Alphaproteobacteria</taxon>
        <taxon>Hyphomicrobiales</taxon>
        <taxon>Phyllobacteriaceae</taxon>
        <taxon>Mesorhizobium</taxon>
    </lineage>
</organism>
<accession>A0A1R3VMD5</accession>
<dbReference type="RefSeq" id="WP_174654580.1">
    <property type="nucleotide sequence ID" value="NZ_FTPD01000082.1"/>
</dbReference>
<dbReference type="FunFam" id="1.10.287.110:FF:000001">
    <property type="entry name" value="Import inner membrane translocase subunit tim14"/>
    <property type="match status" value="1"/>
</dbReference>
<evidence type="ECO:0000256" key="3">
    <source>
        <dbReference type="ARBA" id="ARBA00022989"/>
    </source>
</evidence>
<comment type="similarity">
    <text evidence="5">Belongs to the TIM14 family.</text>
</comment>
<name>A0A1R3VMD5_9HYPH</name>
<dbReference type="Proteomes" id="UP000188388">
    <property type="component" value="Unassembled WGS sequence"/>
</dbReference>
<keyword evidence="3 6" id="KW-1133">Transmembrane helix</keyword>
<protein>
    <recommendedName>
        <fullName evidence="7">J domain-containing protein</fullName>
    </recommendedName>
</protein>
<feature type="domain" description="J" evidence="7">
    <location>
        <begin position="180"/>
        <end position="233"/>
    </location>
</feature>
<dbReference type="PANTHER" id="PTHR12763">
    <property type="match status" value="1"/>
</dbReference>
<evidence type="ECO:0000256" key="1">
    <source>
        <dbReference type="ARBA" id="ARBA00004167"/>
    </source>
</evidence>
<keyword evidence="9" id="KW-1185">Reference proteome</keyword>
<keyword evidence="2 6" id="KW-0812">Transmembrane</keyword>
<dbReference type="EMBL" id="FTPD01000082">
    <property type="protein sequence ID" value="SIT60052.1"/>
    <property type="molecule type" value="Genomic_DNA"/>
</dbReference>
<feature type="transmembrane region" description="Helical" evidence="6">
    <location>
        <begin position="41"/>
        <end position="69"/>
    </location>
</feature>
<dbReference type="PANTHER" id="PTHR12763:SF28">
    <property type="entry name" value="GEO10507P1-RELATED"/>
    <property type="match status" value="1"/>
</dbReference>
<dbReference type="STRING" id="1631249.BQ8794_90217"/>
<dbReference type="PROSITE" id="PS50076">
    <property type="entry name" value="DNAJ_2"/>
    <property type="match status" value="1"/>
</dbReference>
<dbReference type="Gene3D" id="1.10.287.110">
    <property type="entry name" value="DnaJ domain"/>
    <property type="match status" value="1"/>
</dbReference>
<gene>
    <name evidence="8" type="ORF">BQ8794_90217</name>
</gene>
<dbReference type="GO" id="GO:0016020">
    <property type="term" value="C:membrane"/>
    <property type="evidence" value="ECO:0007669"/>
    <property type="project" value="UniProtKB-SubCell"/>
</dbReference>
<proteinExistence type="inferred from homology"/>
<evidence type="ECO:0000313" key="8">
    <source>
        <dbReference type="EMBL" id="SIT60052.1"/>
    </source>
</evidence>
<dbReference type="AlphaFoldDB" id="A0A1R3VMD5"/>
<evidence type="ECO:0000313" key="9">
    <source>
        <dbReference type="Proteomes" id="UP000188388"/>
    </source>
</evidence>
<dbReference type="Pfam" id="PF00226">
    <property type="entry name" value="DnaJ"/>
    <property type="match status" value="1"/>
</dbReference>
<dbReference type="CDD" id="cd06257">
    <property type="entry name" value="DnaJ"/>
    <property type="match status" value="1"/>
</dbReference>
<keyword evidence="4 6" id="KW-0472">Membrane</keyword>
<dbReference type="InterPro" id="IPR001623">
    <property type="entry name" value="DnaJ_domain"/>
</dbReference>
<evidence type="ECO:0000256" key="2">
    <source>
        <dbReference type="ARBA" id="ARBA00022692"/>
    </source>
</evidence>
<evidence type="ECO:0000259" key="7">
    <source>
        <dbReference type="PROSITE" id="PS50076"/>
    </source>
</evidence>
<dbReference type="InterPro" id="IPR036869">
    <property type="entry name" value="J_dom_sf"/>
</dbReference>
<evidence type="ECO:0000256" key="5">
    <source>
        <dbReference type="ARBA" id="ARBA00038105"/>
    </source>
</evidence>
<dbReference type="SUPFAM" id="SSF46565">
    <property type="entry name" value="Chaperone J-domain"/>
    <property type="match status" value="1"/>
</dbReference>
<dbReference type="SMART" id="SM00271">
    <property type="entry name" value="DnaJ"/>
    <property type="match status" value="1"/>
</dbReference>
<comment type="subcellular location">
    <subcellularLocation>
        <location evidence="1">Membrane</location>
        <topology evidence="1">Single-pass membrane protein</topology>
    </subcellularLocation>
</comment>